<keyword evidence="3" id="KW-1185">Reference proteome</keyword>
<dbReference type="EMBL" id="CAJHUB010000676">
    <property type="protein sequence ID" value="CAD7675838.1"/>
    <property type="molecule type" value="Genomic_DNA"/>
</dbReference>
<evidence type="ECO:0000313" key="2">
    <source>
        <dbReference type="EMBL" id="CAD7675838.1"/>
    </source>
</evidence>
<keyword evidence="1" id="KW-0812">Transmembrane</keyword>
<protein>
    <submittedName>
        <fullName evidence="2">(raccoon dog) hypothetical protein</fullName>
    </submittedName>
</protein>
<keyword evidence="1" id="KW-1133">Transmembrane helix</keyword>
<evidence type="ECO:0000256" key="1">
    <source>
        <dbReference type="SAM" id="Phobius"/>
    </source>
</evidence>
<comment type="caution">
    <text evidence="2">The sequence shown here is derived from an EMBL/GenBank/DDBJ whole genome shotgun (WGS) entry which is preliminary data.</text>
</comment>
<feature type="transmembrane region" description="Helical" evidence="1">
    <location>
        <begin position="12"/>
        <end position="32"/>
    </location>
</feature>
<reference evidence="2" key="1">
    <citation type="submission" date="2020-12" db="EMBL/GenBank/DDBJ databases">
        <authorList>
            <consortium name="Molecular Ecology Group"/>
        </authorList>
    </citation>
    <scope>NUCLEOTIDE SEQUENCE</scope>
    <source>
        <strain evidence="2">TBG_1078</strain>
    </source>
</reference>
<sequence length="34" mass="4038">MTKKINRKGLNCTLLLLIHWISGLFFLVYYFFSG</sequence>
<dbReference type="AlphaFoldDB" id="A0A811YG76"/>
<accession>A0A811YG76</accession>
<proteinExistence type="predicted"/>
<gene>
    <name evidence="2" type="ORF">NYPRO_LOCUS8633</name>
</gene>
<keyword evidence="1" id="KW-0472">Membrane</keyword>
<organism evidence="2 3">
    <name type="scientific">Nyctereutes procyonoides</name>
    <name type="common">Raccoon dog</name>
    <name type="synonym">Canis procyonoides</name>
    <dbReference type="NCBI Taxonomy" id="34880"/>
    <lineage>
        <taxon>Eukaryota</taxon>
        <taxon>Metazoa</taxon>
        <taxon>Chordata</taxon>
        <taxon>Craniata</taxon>
        <taxon>Vertebrata</taxon>
        <taxon>Euteleostomi</taxon>
        <taxon>Mammalia</taxon>
        <taxon>Eutheria</taxon>
        <taxon>Laurasiatheria</taxon>
        <taxon>Carnivora</taxon>
        <taxon>Caniformia</taxon>
        <taxon>Canidae</taxon>
        <taxon>Nyctereutes</taxon>
    </lineage>
</organism>
<name>A0A811YG76_NYCPR</name>
<evidence type="ECO:0000313" key="3">
    <source>
        <dbReference type="Proteomes" id="UP000645828"/>
    </source>
</evidence>
<dbReference type="Proteomes" id="UP000645828">
    <property type="component" value="Unassembled WGS sequence"/>
</dbReference>